<dbReference type="PANTHER" id="PTHR34075">
    <property type="entry name" value="BLR3430 PROTEIN"/>
    <property type="match status" value="1"/>
</dbReference>
<dbReference type="InterPro" id="IPR052513">
    <property type="entry name" value="Thioester_dehydratase-like"/>
</dbReference>
<dbReference type="InterPro" id="IPR012340">
    <property type="entry name" value="NA-bd_OB-fold"/>
</dbReference>
<accession>A0ABW7WVR9</accession>
<dbReference type="RefSeq" id="WP_397091687.1">
    <property type="nucleotide sequence ID" value="NZ_JBIRYO010000003.1"/>
</dbReference>
<dbReference type="Pfam" id="PF01796">
    <property type="entry name" value="OB_ChsH2_C"/>
    <property type="match status" value="1"/>
</dbReference>
<dbReference type="EMBL" id="JBIRYO010000003">
    <property type="protein sequence ID" value="MFI2472917.1"/>
    <property type="molecule type" value="Genomic_DNA"/>
</dbReference>
<dbReference type="PANTHER" id="PTHR34075:SF5">
    <property type="entry name" value="BLR3430 PROTEIN"/>
    <property type="match status" value="1"/>
</dbReference>
<dbReference type="Proteomes" id="UP001611415">
    <property type="component" value="Unassembled WGS sequence"/>
</dbReference>
<feature type="domain" description="ChsH2 C-terminal OB-fold" evidence="1">
    <location>
        <begin position="29"/>
        <end position="89"/>
    </location>
</feature>
<reference evidence="2 3" key="1">
    <citation type="submission" date="2024-10" db="EMBL/GenBank/DDBJ databases">
        <title>The Natural Products Discovery Center: Release of the First 8490 Sequenced Strains for Exploring Actinobacteria Biosynthetic Diversity.</title>
        <authorList>
            <person name="Kalkreuter E."/>
            <person name="Kautsar S.A."/>
            <person name="Yang D."/>
            <person name="Bader C.D."/>
            <person name="Teijaro C.N."/>
            <person name="Fluegel L."/>
            <person name="Davis C.M."/>
            <person name="Simpson J.R."/>
            <person name="Lauterbach L."/>
            <person name="Steele A.D."/>
            <person name="Gui C."/>
            <person name="Meng S."/>
            <person name="Li G."/>
            <person name="Viehrig K."/>
            <person name="Ye F."/>
            <person name="Su P."/>
            <person name="Kiefer A.F."/>
            <person name="Nichols A."/>
            <person name="Cepeda A.J."/>
            <person name="Yan W."/>
            <person name="Fan B."/>
            <person name="Jiang Y."/>
            <person name="Adhikari A."/>
            <person name="Zheng C.-J."/>
            <person name="Schuster L."/>
            <person name="Cowan T.M."/>
            <person name="Smanski M.J."/>
            <person name="Chevrette M.G."/>
            <person name="De Carvalho L.P.S."/>
            <person name="Shen B."/>
        </authorList>
    </citation>
    <scope>NUCLEOTIDE SEQUENCE [LARGE SCALE GENOMIC DNA]</scope>
    <source>
        <strain evidence="2 3">NPDC019275</strain>
    </source>
</reference>
<sequence>MIPRCGGCDKLLAPPSDACGSCRSVDLEWIPASGCGSIVSWRVLEGAVKSCAGSAPSTIAIVELDEGPWIYTTIEGPVPPSSPRPVRMRFAAPPRGDRFPVFTISG</sequence>
<evidence type="ECO:0000313" key="3">
    <source>
        <dbReference type="Proteomes" id="UP001611415"/>
    </source>
</evidence>
<proteinExistence type="predicted"/>
<dbReference type="InterPro" id="IPR002878">
    <property type="entry name" value="ChsH2_C"/>
</dbReference>
<comment type="caution">
    <text evidence="2">The sequence shown here is derived from an EMBL/GenBank/DDBJ whole genome shotgun (WGS) entry which is preliminary data.</text>
</comment>
<keyword evidence="3" id="KW-1185">Reference proteome</keyword>
<organism evidence="2 3">
    <name type="scientific">Nocardia xishanensis</name>
    <dbReference type="NCBI Taxonomy" id="238964"/>
    <lineage>
        <taxon>Bacteria</taxon>
        <taxon>Bacillati</taxon>
        <taxon>Actinomycetota</taxon>
        <taxon>Actinomycetes</taxon>
        <taxon>Mycobacteriales</taxon>
        <taxon>Nocardiaceae</taxon>
        <taxon>Nocardia</taxon>
    </lineage>
</organism>
<dbReference type="SUPFAM" id="SSF50249">
    <property type="entry name" value="Nucleic acid-binding proteins"/>
    <property type="match status" value="1"/>
</dbReference>
<protein>
    <submittedName>
        <fullName evidence="2">Zn-ribbon domain-containing OB-fold protein</fullName>
    </submittedName>
</protein>
<gene>
    <name evidence="2" type="ORF">ACH49W_06020</name>
</gene>
<evidence type="ECO:0000313" key="2">
    <source>
        <dbReference type="EMBL" id="MFI2472917.1"/>
    </source>
</evidence>
<name>A0ABW7WVR9_9NOCA</name>
<evidence type="ECO:0000259" key="1">
    <source>
        <dbReference type="Pfam" id="PF01796"/>
    </source>
</evidence>